<dbReference type="InterPro" id="IPR036942">
    <property type="entry name" value="Beta-barrel_TonB_sf"/>
</dbReference>
<dbReference type="PANTHER" id="PTHR40980">
    <property type="entry name" value="PLUG DOMAIN-CONTAINING PROTEIN"/>
    <property type="match status" value="1"/>
</dbReference>
<dbReference type="NCBIfam" id="TIGR01782">
    <property type="entry name" value="TonB-Xanth-Caul"/>
    <property type="match status" value="1"/>
</dbReference>
<feature type="domain" description="TonB-dependent receptor-like beta-barrel" evidence="7">
    <location>
        <begin position="472"/>
        <end position="970"/>
    </location>
</feature>
<feature type="chain" id="PRO_5022961119" evidence="6">
    <location>
        <begin position="28"/>
        <end position="1003"/>
    </location>
</feature>
<keyword evidence="9" id="KW-0675">Receptor</keyword>
<dbReference type="InterPro" id="IPR012910">
    <property type="entry name" value="Plug_dom"/>
</dbReference>
<reference evidence="9 10" key="1">
    <citation type="submission" date="2019-08" db="EMBL/GenBank/DDBJ databases">
        <title>Luteimonas viscosus sp. nov., isolated from soil of a sunflower field.</title>
        <authorList>
            <person name="Jianli Z."/>
            <person name="Ying Z."/>
        </authorList>
    </citation>
    <scope>NUCLEOTIDE SEQUENCE [LARGE SCALE GENOMIC DNA]</scope>
    <source>
        <strain evidence="9 10">XBU10</strain>
    </source>
</reference>
<dbReference type="InterPro" id="IPR037066">
    <property type="entry name" value="Plug_dom_sf"/>
</dbReference>
<dbReference type="Proteomes" id="UP000324973">
    <property type="component" value="Unassembled WGS sequence"/>
</dbReference>
<dbReference type="PANTHER" id="PTHR40980:SF3">
    <property type="entry name" value="TONB-DEPENDENT RECEPTOR-LIKE BETA-BARREL DOMAIN-CONTAINING PROTEIN"/>
    <property type="match status" value="1"/>
</dbReference>
<accession>A0A5D4XQB0</accession>
<dbReference type="SUPFAM" id="SSF56935">
    <property type="entry name" value="Porins"/>
    <property type="match status" value="1"/>
</dbReference>
<keyword evidence="10" id="KW-1185">Reference proteome</keyword>
<evidence type="ECO:0000256" key="5">
    <source>
        <dbReference type="SAM" id="MobiDB-lite"/>
    </source>
</evidence>
<keyword evidence="4" id="KW-0798">TonB box</keyword>
<comment type="similarity">
    <text evidence="4">Belongs to the TonB-dependent receptor family.</text>
</comment>
<dbReference type="Pfam" id="PF07715">
    <property type="entry name" value="Plug"/>
    <property type="match status" value="1"/>
</dbReference>
<dbReference type="Pfam" id="PF00593">
    <property type="entry name" value="TonB_dep_Rec_b-barrel"/>
    <property type="match status" value="1"/>
</dbReference>
<feature type="region of interest" description="Disordered" evidence="5">
    <location>
        <begin position="29"/>
        <end position="49"/>
    </location>
</feature>
<comment type="caution">
    <text evidence="9">The sequence shown here is derived from an EMBL/GenBank/DDBJ whole genome shotgun (WGS) entry which is preliminary data.</text>
</comment>
<evidence type="ECO:0000256" key="1">
    <source>
        <dbReference type="ARBA" id="ARBA00004442"/>
    </source>
</evidence>
<keyword evidence="3" id="KW-0998">Cell outer membrane</keyword>
<comment type="subcellular location">
    <subcellularLocation>
        <location evidence="1 4">Cell outer membrane</location>
    </subcellularLocation>
</comment>
<dbReference type="Gene3D" id="2.170.130.10">
    <property type="entry name" value="TonB-dependent receptor, plug domain"/>
    <property type="match status" value="1"/>
</dbReference>
<dbReference type="AlphaFoldDB" id="A0A5D4XQB0"/>
<evidence type="ECO:0000259" key="8">
    <source>
        <dbReference type="Pfam" id="PF07715"/>
    </source>
</evidence>
<evidence type="ECO:0000256" key="6">
    <source>
        <dbReference type="SAM" id="SignalP"/>
    </source>
</evidence>
<evidence type="ECO:0000313" key="9">
    <source>
        <dbReference type="EMBL" id="TYT26826.1"/>
    </source>
</evidence>
<dbReference type="OrthoDB" id="8727862at2"/>
<dbReference type="Gene3D" id="2.40.170.20">
    <property type="entry name" value="TonB-dependent receptor, beta-barrel domain"/>
    <property type="match status" value="1"/>
</dbReference>
<dbReference type="GO" id="GO:0009279">
    <property type="term" value="C:cell outer membrane"/>
    <property type="evidence" value="ECO:0007669"/>
    <property type="project" value="UniProtKB-SubCell"/>
</dbReference>
<sequence>MKYTHTAPKRRLLTSALLLALAPPLAAQTVTQDPAPSPPAGQATNDDPAELDTIVVTGIRASLESSMNIKRDAQGVVDGIVAEDIGKFPDTNLAESLQRISGVSIDRTSSGEGQKVTVRGLGPDYNLVLLNGRQMPASNLGPGGAGASSARSFDFSNLASESISAVNVYKTGRADNPTGGIGATIDVRTARPLEAEPVVSVGLKSVYDESNQRLPRTLQGSDFTGELSGIFSQTYADGRFGVMLSGSYQDRDSGFNQASVADGWLTFAGDNADPGCWQCLPQEGQGYSDRIENRPGPGDIYARPQNTGYSVNGIQRQRTNGQVTLQWAPTDNVTATVDYNYIEQQVQVQRSELSVWFNQGAGDSSWTDGPIAAPIMYSEDMVGSDLSMGGARIGSETTSDMLGFNVEWEVNDALSLEFDYHDSSATSRPSGPYGSAGVLGVAAYIRGNTTVDYSGEIPIVNVLLPAGVSQVDPSQALVTGSVFQNSYNKSEVEQLQAKGRFEFGDYSGLDFGISTMEVNNRSASAVMQRDTWGGVGTPADYDDDIWYNDSMARYFEAFGNHGNPMWTDDFLVFDFERLRQAAIGITGCPSCYEMPTEFTDDIRTREKSESAYVQWTSTFGDVMPLHVALGVRYEKTDVESEGLQRVGQTITWIAANELAVDYAPEREFTRDTGSYDFVLPNLDLKLDITDEMVLRGSYSQTIGRPGWGDISAGQVLQPVVRASGGEGRRGDPSLEPLKSDNFDLSFEWYYGEGNYFSVGYFRKDIENFISTTIVREEPFEMTTPIGGAYWNAALSVCPATDGACIRNYIFENFAGQPGVVQTGVDGEGNPTGNITGLPGDPVAGFNISVPANQRSDEVDGWEINAQHMFGQTGFGVAANYTIVDSGLTFDDQSLGQQYPLVGLSDSANLVAFYDRNDWQVRLAYNWRDEFYAGSGPRTDPNHVEAYGQLDANVSWQVSENLTLSLEGINLTDETMRTHARHENMVRYATQTGPRYMFGARYRF</sequence>
<dbReference type="CDD" id="cd01347">
    <property type="entry name" value="ligand_gated_channel"/>
    <property type="match status" value="1"/>
</dbReference>
<organism evidence="9 10">
    <name type="scientific">Luteimonas viscosa</name>
    <dbReference type="NCBI Taxonomy" id="1132694"/>
    <lineage>
        <taxon>Bacteria</taxon>
        <taxon>Pseudomonadati</taxon>
        <taxon>Pseudomonadota</taxon>
        <taxon>Gammaproteobacteria</taxon>
        <taxon>Lysobacterales</taxon>
        <taxon>Lysobacteraceae</taxon>
        <taxon>Luteimonas</taxon>
    </lineage>
</organism>
<proteinExistence type="inferred from homology"/>
<evidence type="ECO:0000256" key="3">
    <source>
        <dbReference type="ARBA" id="ARBA00023237"/>
    </source>
</evidence>
<gene>
    <name evidence="9" type="ORF">FZO89_11465</name>
</gene>
<dbReference type="InterPro" id="IPR000531">
    <property type="entry name" value="Beta-barrel_TonB"/>
</dbReference>
<dbReference type="InterPro" id="IPR010104">
    <property type="entry name" value="TonB_rcpt_bac"/>
</dbReference>
<keyword evidence="6" id="KW-0732">Signal</keyword>
<evidence type="ECO:0000256" key="4">
    <source>
        <dbReference type="RuleBase" id="RU003357"/>
    </source>
</evidence>
<feature type="signal peptide" evidence="6">
    <location>
        <begin position="1"/>
        <end position="27"/>
    </location>
</feature>
<keyword evidence="2 4" id="KW-0472">Membrane</keyword>
<evidence type="ECO:0000256" key="2">
    <source>
        <dbReference type="ARBA" id="ARBA00023136"/>
    </source>
</evidence>
<evidence type="ECO:0000313" key="10">
    <source>
        <dbReference type="Proteomes" id="UP000324973"/>
    </source>
</evidence>
<dbReference type="RefSeq" id="WP_149103379.1">
    <property type="nucleotide sequence ID" value="NZ_VTFT01000001.1"/>
</dbReference>
<evidence type="ECO:0000259" key="7">
    <source>
        <dbReference type="Pfam" id="PF00593"/>
    </source>
</evidence>
<feature type="domain" description="TonB-dependent receptor plug" evidence="8">
    <location>
        <begin position="70"/>
        <end position="182"/>
    </location>
</feature>
<name>A0A5D4XQB0_9GAMM</name>
<dbReference type="EMBL" id="VTFT01000001">
    <property type="protein sequence ID" value="TYT26826.1"/>
    <property type="molecule type" value="Genomic_DNA"/>
</dbReference>
<protein>
    <submittedName>
        <fullName evidence="9">TonB-dependent receptor</fullName>
    </submittedName>
</protein>